<keyword evidence="2" id="KW-1185">Reference proteome</keyword>
<comment type="caution">
    <text evidence="1">The sequence shown here is derived from an EMBL/GenBank/DDBJ whole genome shotgun (WGS) entry which is preliminary data.</text>
</comment>
<name>A0A391NU56_9EUKA</name>
<gene>
    <name evidence="1" type="ORF">KIPB_005695</name>
</gene>
<proteinExistence type="predicted"/>
<sequence>MVKSGSGSRFRSILPDYSVELVP</sequence>
<dbReference type="AlphaFoldDB" id="A0A391NU56"/>
<protein>
    <submittedName>
        <fullName evidence="1">Uncharacterized protein</fullName>
    </submittedName>
</protein>
<evidence type="ECO:0000313" key="1">
    <source>
        <dbReference type="EMBL" id="GCA62768.1"/>
    </source>
</evidence>
<dbReference type="Proteomes" id="UP000265618">
    <property type="component" value="Unassembled WGS sequence"/>
</dbReference>
<dbReference type="EMBL" id="BDIP01001364">
    <property type="protein sequence ID" value="GCA62768.1"/>
    <property type="molecule type" value="Genomic_DNA"/>
</dbReference>
<evidence type="ECO:0000313" key="2">
    <source>
        <dbReference type="Proteomes" id="UP000265618"/>
    </source>
</evidence>
<organism evidence="1 2">
    <name type="scientific">Kipferlia bialata</name>
    <dbReference type="NCBI Taxonomy" id="797122"/>
    <lineage>
        <taxon>Eukaryota</taxon>
        <taxon>Metamonada</taxon>
        <taxon>Carpediemonas-like organisms</taxon>
        <taxon>Kipferlia</taxon>
    </lineage>
</organism>
<accession>A0A391NU56</accession>
<feature type="non-terminal residue" evidence="1">
    <location>
        <position position="23"/>
    </location>
</feature>
<reference evidence="1 2" key="1">
    <citation type="journal article" date="2018" name="PLoS ONE">
        <title>The draft genome of Kipferlia bialata reveals reductive genome evolution in fornicate parasites.</title>
        <authorList>
            <person name="Tanifuji G."/>
            <person name="Takabayashi S."/>
            <person name="Kume K."/>
            <person name="Takagi M."/>
            <person name="Nakayama T."/>
            <person name="Kamikawa R."/>
            <person name="Inagaki Y."/>
            <person name="Hashimoto T."/>
        </authorList>
    </citation>
    <scope>NUCLEOTIDE SEQUENCE [LARGE SCALE GENOMIC DNA]</scope>
    <source>
        <strain evidence="1">NY0173</strain>
    </source>
</reference>